<dbReference type="GeneID" id="57977589"/>
<dbReference type="SMR" id="A0A0H2YMM9"/>
<dbReference type="InterPro" id="IPR001638">
    <property type="entry name" value="Solute-binding_3/MltF_N"/>
</dbReference>
<protein>
    <submittedName>
        <fullName evidence="6">Periplasmic protein</fullName>
    </submittedName>
</protein>
<accession>A0A0H2YMM9</accession>
<feature type="signal peptide" evidence="4">
    <location>
        <begin position="1"/>
        <end position="21"/>
    </location>
</feature>
<dbReference type="PANTHER" id="PTHR30024:SF47">
    <property type="entry name" value="TAURINE-BINDING PERIPLASMIC PROTEIN"/>
    <property type="match status" value="1"/>
</dbReference>
<evidence type="ECO:0000313" key="6">
    <source>
        <dbReference type="EMBL" id="ABG20358.1"/>
    </source>
</evidence>
<dbReference type="InterPro" id="IPR015168">
    <property type="entry name" value="SsuA/THI5"/>
</dbReference>
<dbReference type="SUPFAM" id="SSF53850">
    <property type="entry name" value="Periplasmic binding protein-like II"/>
    <property type="match status" value="1"/>
</dbReference>
<dbReference type="EMBL" id="CP000306">
    <property type="protein sequence ID" value="ABG20358.1"/>
    <property type="molecule type" value="Genomic_DNA"/>
</dbReference>
<feature type="chain" id="PRO_5002602830" evidence="4">
    <location>
        <begin position="22"/>
        <end position="340"/>
    </location>
</feature>
<comment type="subcellular location">
    <subcellularLocation>
        <location evidence="1">Periplasm</location>
    </subcellularLocation>
</comment>
<keyword evidence="6" id="KW-0614">Plasmid</keyword>
<gene>
    <name evidence="6" type="ordered locus">YPN_MT0044</name>
</gene>
<organism evidence="6 7">
    <name type="scientific">Yersinia pestis bv. Antiqua (strain Nepal516)</name>
    <dbReference type="NCBI Taxonomy" id="377628"/>
    <lineage>
        <taxon>Bacteria</taxon>
        <taxon>Pseudomonadati</taxon>
        <taxon>Pseudomonadota</taxon>
        <taxon>Gammaproteobacteria</taxon>
        <taxon>Enterobacterales</taxon>
        <taxon>Yersiniaceae</taxon>
        <taxon>Yersinia</taxon>
    </lineage>
</organism>
<dbReference type="Pfam" id="PF09084">
    <property type="entry name" value="NMT1"/>
    <property type="match status" value="1"/>
</dbReference>
<dbReference type="PANTHER" id="PTHR30024">
    <property type="entry name" value="ALIPHATIC SULFONATES-BINDING PROTEIN-RELATED"/>
    <property type="match status" value="1"/>
</dbReference>
<evidence type="ECO:0000256" key="4">
    <source>
        <dbReference type="SAM" id="SignalP"/>
    </source>
</evidence>
<proteinExistence type="inferred from homology"/>
<dbReference type="Gene3D" id="3.40.190.10">
    <property type="entry name" value="Periplasmic binding protein-like II"/>
    <property type="match status" value="2"/>
</dbReference>
<reference evidence="6 7" key="1">
    <citation type="journal article" date="2006" name="J. Bacteriol.">
        <title>Complete genome sequence of Yersinia pestis strains Antiqua and Nepal516: evidence of gene reduction in an emerging pathogen.</title>
        <authorList>
            <person name="Chain P.S."/>
            <person name="Hu P."/>
            <person name="Malfatti S.A."/>
            <person name="Radnedge L."/>
            <person name="Larimer F."/>
            <person name="Vergez L.M."/>
            <person name="Worsham P."/>
            <person name="Chu M.C."/>
            <person name="Andersen G.L."/>
        </authorList>
    </citation>
    <scope>NUCLEOTIDE SEQUENCE [LARGE SCALE GENOMIC DNA]</scope>
    <source>
        <strain evidence="6 7">Nepal516</strain>
        <plasmid evidence="7">pMT</plasmid>
    </source>
</reference>
<dbReference type="SMART" id="SM00062">
    <property type="entry name" value="PBPb"/>
    <property type="match status" value="1"/>
</dbReference>
<evidence type="ECO:0000313" key="7">
    <source>
        <dbReference type="Proteomes" id="UP000008936"/>
    </source>
</evidence>
<dbReference type="AlphaFoldDB" id="A0A0H2YMM9"/>
<dbReference type="GO" id="GO:0042597">
    <property type="term" value="C:periplasmic space"/>
    <property type="evidence" value="ECO:0007669"/>
    <property type="project" value="UniProtKB-SubCell"/>
</dbReference>
<dbReference type="RefSeq" id="WP_002213298.1">
    <property type="nucleotide sequence ID" value="NC_008118.1"/>
</dbReference>
<comment type="similarity">
    <text evidence="2">Belongs to the bacterial solute-binding protein SsuA/TauA family.</text>
</comment>
<evidence type="ECO:0000256" key="2">
    <source>
        <dbReference type="ARBA" id="ARBA00010742"/>
    </source>
</evidence>
<evidence type="ECO:0000256" key="1">
    <source>
        <dbReference type="ARBA" id="ARBA00004418"/>
    </source>
</evidence>
<evidence type="ECO:0000256" key="3">
    <source>
        <dbReference type="ARBA" id="ARBA00022729"/>
    </source>
</evidence>
<keyword evidence="3 4" id="KW-0732">Signal</keyword>
<evidence type="ECO:0000259" key="5">
    <source>
        <dbReference type="SMART" id="SM00062"/>
    </source>
</evidence>
<name>A0A0H2YMM9_YERPN</name>
<geneLocation type="plasmid" evidence="6 7">
    <name>pMT</name>
</geneLocation>
<dbReference type="GO" id="GO:0042918">
    <property type="term" value="P:alkanesulfonate transmembrane transport"/>
    <property type="evidence" value="ECO:0007669"/>
    <property type="project" value="TreeGrafter"/>
</dbReference>
<feature type="domain" description="Solute-binding protein family 3/N-terminal" evidence="5">
    <location>
        <begin position="44"/>
        <end position="253"/>
    </location>
</feature>
<dbReference type="HOGENOM" id="CLU_899649_0_0_6"/>
<dbReference type="KEGG" id="ypn:YPN_MT0044"/>
<dbReference type="Proteomes" id="UP000008936">
    <property type="component" value="Plasmid pMT"/>
</dbReference>
<sequence>MFRCLALTVSLAFILPGALHAADTRESSSSIRDINVITFQGGWNLPVWVAQEKGFFRKNGLNVKMDYTPNSGQLVRNLLNGKYNIAVAGIDNVIAYQEGQVKEPVVNPDMFAFYGVDNGLLSLVANPQIKNISDLKGKQVSVDALTTGYAFVIRNYLEKNGLTQNDVHYTSVGSTNDRFNALLAGKTDATLLRTPLNLQAKENGFKILASGSELGDYQGTTGITTRSWAAQNGDILVSYIRSYIDGLNWIYDPRNQKEAEEILVKKAPGMTAELAGPALQELLNNGLQRDAAINAEGVKNVLLLRSRLAKPEKNLTDTHKYYDTSYYQKAVGLNKQETGK</sequence>